<accession>A0A4U0U0F5</accession>
<dbReference type="AlphaFoldDB" id="A0A4U0U0F5"/>
<dbReference type="Gene3D" id="3.40.30.10">
    <property type="entry name" value="Glutaredoxin"/>
    <property type="match status" value="1"/>
</dbReference>
<dbReference type="GO" id="GO:0016209">
    <property type="term" value="F:antioxidant activity"/>
    <property type="evidence" value="ECO:0007669"/>
    <property type="project" value="InterPro"/>
</dbReference>
<proteinExistence type="predicted"/>
<evidence type="ECO:0000259" key="1">
    <source>
        <dbReference type="Pfam" id="PF00578"/>
    </source>
</evidence>
<dbReference type="GO" id="GO:0016491">
    <property type="term" value="F:oxidoreductase activity"/>
    <property type="evidence" value="ECO:0007669"/>
    <property type="project" value="InterPro"/>
</dbReference>
<protein>
    <recommendedName>
        <fullName evidence="1">Alkyl hydroperoxide reductase subunit C/ Thiol specific antioxidant domain-containing protein</fullName>
    </recommendedName>
</protein>
<dbReference type="Proteomes" id="UP000310066">
    <property type="component" value="Unassembled WGS sequence"/>
</dbReference>
<dbReference type="InterPro" id="IPR000866">
    <property type="entry name" value="AhpC/TSA"/>
</dbReference>
<dbReference type="OrthoDB" id="338622at2759"/>
<gene>
    <name evidence="2" type="ORF">B0A54_16939</name>
</gene>
<name>A0A4U0U0F5_9PEZI</name>
<evidence type="ECO:0000313" key="2">
    <source>
        <dbReference type="EMBL" id="TKA28247.1"/>
    </source>
</evidence>
<dbReference type="EMBL" id="NAJP01000120">
    <property type="protein sequence ID" value="TKA28247.1"/>
    <property type="molecule type" value="Genomic_DNA"/>
</dbReference>
<sequence>MPGAEAAKEVAVKGKDAAVKAAEVGEEKEEEVVGAPKTGGIIKLEGFGQGIETNDGESTTLAKLVEASEAGVVLFTYPKAPTPRCTKQAGMLSDAYEPLTATGLSNYGPSTNSPNGTLVSAIGFKSGESITRGVFVIDKSGNVLAADPGGPRATVDVVERLVETTGGNSNAEGILAADNMATTEGTREGEDELVADMVAEIADSAEIWLMHESRNEMGDEECWGM</sequence>
<evidence type="ECO:0000313" key="3">
    <source>
        <dbReference type="Proteomes" id="UP000310066"/>
    </source>
</evidence>
<reference evidence="2 3" key="1">
    <citation type="submission" date="2017-03" db="EMBL/GenBank/DDBJ databases">
        <title>Genomes of endolithic fungi from Antarctica.</title>
        <authorList>
            <person name="Coleine C."/>
            <person name="Masonjones S."/>
            <person name="Stajich J.E."/>
        </authorList>
    </citation>
    <scope>NUCLEOTIDE SEQUENCE [LARGE SCALE GENOMIC DNA]</scope>
    <source>
        <strain evidence="2 3">CCFEE 5311</strain>
    </source>
</reference>
<feature type="domain" description="Alkyl hydroperoxide reductase subunit C/ Thiol specific antioxidant" evidence="1">
    <location>
        <begin position="53"/>
        <end position="115"/>
    </location>
</feature>
<organism evidence="2 3">
    <name type="scientific">Friedmanniomyces endolithicus</name>
    <dbReference type="NCBI Taxonomy" id="329885"/>
    <lineage>
        <taxon>Eukaryota</taxon>
        <taxon>Fungi</taxon>
        <taxon>Dikarya</taxon>
        <taxon>Ascomycota</taxon>
        <taxon>Pezizomycotina</taxon>
        <taxon>Dothideomycetes</taxon>
        <taxon>Dothideomycetidae</taxon>
        <taxon>Mycosphaerellales</taxon>
        <taxon>Teratosphaeriaceae</taxon>
        <taxon>Friedmanniomyces</taxon>
    </lineage>
</organism>
<dbReference type="STRING" id="329885.A0A4U0U0F5"/>
<comment type="caution">
    <text evidence="2">The sequence shown here is derived from an EMBL/GenBank/DDBJ whole genome shotgun (WGS) entry which is preliminary data.</text>
</comment>
<dbReference type="SUPFAM" id="SSF52833">
    <property type="entry name" value="Thioredoxin-like"/>
    <property type="match status" value="1"/>
</dbReference>
<dbReference type="InterPro" id="IPR036249">
    <property type="entry name" value="Thioredoxin-like_sf"/>
</dbReference>
<dbReference type="Pfam" id="PF00578">
    <property type="entry name" value="AhpC-TSA"/>
    <property type="match status" value="1"/>
</dbReference>